<feature type="transmembrane region" description="Helical" evidence="5">
    <location>
        <begin position="161"/>
        <end position="177"/>
    </location>
</feature>
<feature type="transmembrane region" description="Helical" evidence="5">
    <location>
        <begin position="26"/>
        <end position="48"/>
    </location>
</feature>
<dbReference type="EMBL" id="AAOG01000003">
    <property type="protein sequence ID" value="EAR11910.1"/>
    <property type="molecule type" value="Genomic_DNA"/>
</dbReference>
<dbReference type="Proteomes" id="UP000003053">
    <property type="component" value="Unassembled WGS sequence"/>
</dbReference>
<evidence type="ECO:0000256" key="1">
    <source>
        <dbReference type="ARBA" id="ARBA00004651"/>
    </source>
</evidence>
<dbReference type="HOGENOM" id="CLU_000604_60_0_10"/>
<dbReference type="SUPFAM" id="SSF52540">
    <property type="entry name" value="P-loop containing nucleoside triphosphate hydrolases"/>
    <property type="match status" value="1"/>
</dbReference>
<comment type="caution">
    <text evidence="8">The sequence shown here is derived from an EMBL/GenBank/DDBJ whole genome shotgun (WGS) entry which is preliminary data.</text>
</comment>
<dbReference type="GO" id="GO:0016887">
    <property type="term" value="F:ATP hydrolysis activity"/>
    <property type="evidence" value="ECO:0007669"/>
    <property type="project" value="InterPro"/>
</dbReference>
<organism evidence="8 9">
    <name type="scientific">Polaribacter irgensii 23-P</name>
    <dbReference type="NCBI Taxonomy" id="313594"/>
    <lineage>
        <taxon>Bacteria</taxon>
        <taxon>Pseudomonadati</taxon>
        <taxon>Bacteroidota</taxon>
        <taxon>Flavobacteriia</taxon>
        <taxon>Flavobacteriales</taxon>
        <taxon>Flavobacteriaceae</taxon>
    </lineage>
</organism>
<evidence type="ECO:0000313" key="8">
    <source>
        <dbReference type="EMBL" id="EAR11910.1"/>
    </source>
</evidence>
<feature type="transmembrane region" description="Helical" evidence="5">
    <location>
        <begin position="251"/>
        <end position="270"/>
    </location>
</feature>
<evidence type="ECO:0000256" key="3">
    <source>
        <dbReference type="ARBA" id="ARBA00022989"/>
    </source>
</evidence>
<keyword evidence="2 5" id="KW-0812">Transmembrane</keyword>
<dbReference type="STRING" id="313594.PI23P_11272"/>
<feature type="domain" description="ABC transporter" evidence="6">
    <location>
        <begin position="337"/>
        <end position="553"/>
    </location>
</feature>
<dbReference type="PANTHER" id="PTHR43394">
    <property type="entry name" value="ATP-DEPENDENT PERMEASE MDL1, MITOCHONDRIAL"/>
    <property type="match status" value="1"/>
</dbReference>
<dbReference type="SUPFAM" id="SSF90123">
    <property type="entry name" value="ABC transporter transmembrane region"/>
    <property type="match status" value="1"/>
</dbReference>
<dbReference type="PROSITE" id="PS50893">
    <property type="entry name" value="ABC_TRANSPORTER_2"/>
    <property type="match status" value="1"/>
</dbReference>
<dbReference type="GO" id="GO:0005886">
    <property type="term" value="C:plasma membrane"/>
    <property type="evidence" value="ECO:0007669"/>
    <property type="project" value="UniProtKB-SubCell"/>
</dbReference>
<feature type="domain" description="ABC transmembrane type-1" evidence="7">
    <location>
        <begin position="30"/>
        <end position="305"/>
    </location>
</feature>
<dbReference type="PROSITE" id="PS00675">
    <property type="entry name" value="SIGMA54_INTERACT_1"/>
    <property type="match status" value="1"/>
</dbReference>
<dbReference type="InterPro" id="IPR039421">
    <property type="entry name" value="Type_1_exporter"/>
</dbReference>
<evidence type="ECO:0000259" key="6">
    <source>
        <dbReference type="PROSITE" id="PS50893"/>
    </source>
</evidence>
<evidence type="ECO:0000256" key="4">
    <source>
        <dbReference type="ARBA" id="ARBA00023136"/>
    </source>
</evidence>
<gene>
    <name evidence="8" type="ORF">PI23P_11272</name>
</gene>
<dbReference type="OrthoDB" id="311344at2"/>
<comment type="subcellular location">
    <subcellularLocation>
        <location evidence="1">Cell membrane</location>
        <topology evidence="1">Multi-pass membrane protein</topology>
    </subcellularLocation>
</comment>
<dbReference type="InterPro" id="IPR003439">
    <property type="entry name" value="ABC_transporter-like_ATP-bd"/>
</dbReference>
<evidence type="ECO:0000256" key="2">
    <source>
        <dbReference type="ARBA" id="ARBA00022692"/>
    </source>
</evidence>
<proteinExistence type="predicted"/>
<dbReference type="InterPro" id="IPR036640">
    <property type="entry name" value="ABC1_TM_sf"/>
</dbReference>
<dbReference type="Pfam" id="PF00005">
    <property type="entry name" value="ABC_tran"/>
    <property type="match status" value="1"/>
</dbReference>
<evidence type="ECO:0000256" key="5">
    <source>
        <dbReference type="SAM" id="Phobius"/>
    </source>
</evidence>
<dbReference type="GO" id="GO:0005524">
    <property type="term" value="F:ATP binding"/>
    <property type="evidence" value="ECO:0007669"/>
    <property type="project" value="InterPro"/>
</dbReference>
<dbReference type="RefSeq" id="WP_004570870.1">
    <property type="nucleotide sequence ID" value="NZ_CH724148.1"/>
</dbReference>
<dbReference type="PROSITE" id="PS50929">
    <property type="entry name" value="ABC_TM1F"/>
    <property type="match status" value="1"/>
</dbReference>
<feature type="transmembrane region" description="Helical" evidence="5">
    <location>
        <begin position="137"/>
        <end position="155"/>
    </location>
</feature>
<sequence length="555" mass="62421">METTKLSPWERFVGLLKLERKDIFQIFYYAVFGGVVSLSLPLGIQAIINLIQGAQVSTSWVVLVVLVTMGVAFSGALQIMQLRIIETLQQRIFLRASFELSYRFPKIKMNELRDYYPPELANRFFDTLTIQKGLSKILIDVPTALLQIVFALILLSFYHSFFIVFGILLLLLIYVVFKFTAKKGLETSLTESKIKYKVAHWIQEVARTVVSFKLSGNTNLALEKNDALVSQYLKARENHFKILILQFTQMVGFKVVVTASLLLIGGALVLNQEMNIGQFVAAEIIILLVIQSVEKLITGLESFYDVLTSIEKIGQVVDKELESQEGKRPIFKDGLTVELENVSYRVESRKKLIISDVSFTVKPNSRILIYGESGAGKSSLLRLLAGVVEPTEGNIYVNNLSLSSLHLNHYRSQLGLSLSDETPFEGSIRDNLVFGNKKIEDAIIYEALNIVGLNQFLKEQSAGLDTILYPEGKQISYTIGKKIILARAIIKQPKVMILEDPLDQFNLSETEQIIAYLTHPERPWALLVVSSKKSWSAQCNKIITLEKGAIKSINE</sequence>
<dbReference type="PANTHER" id="PTHR43394:SF4">
    <property type="entry name" value="TOXIN SECRETION ABC TRANSPORTER ATP-BINDING PROTEIN"/>
    <property type="match status" value="1"/>
</dbReference>
<feature type="transmembrane region" description="Helical" evidence="5">
    <location>
        <begin position="60"/>
        <end position="85"/>
    </location>
</feature>
<evidence type="ECO:0000313" key="9">
    <source>
        <dbReference type="Proteomes" id="UP000003053"/>
    </source>
</evidence>
<evidence type="ECO:0000259" key="7">
    <source>
        <dbReference type="PROSITE" id="PS50929"/>
    </source>
</evidence>
<accession>A4C1A7</accession>
<dbReference type="InterPro" id="IPR011527">
    <property type="entry name" value="ABC1_TM_dom"/>
</dbReference>
<dbReference type="GO" id="GO:0015421">
    <property type="term" value="F:ABC-type oligopeptide transporter activity"/>
    <property type="evidence" value="ECO:0007669"/>
    <property type="project" value="TreeGrafter"/>
</dbReference>
<reference evidence="8 9" key="1">
    <citation type="submission" date="2006-02" db="EMBL/GenBank/DDBJ databases">
        <authorList>
            <person name="Murray A."/>
            <person name="Staley J."/>
            <person name="Ferriera S."/>
            <person name="Johnson J."/>
            <person name="Kravitz S."/>
            <person name="Halpern A."/>
            <person name="Remington K."/>
            <person name="Beeson K."/>
            <person name="Tran B."/>
            <person name="Rogers Y.-H."/>
            <person name="Friedman R."/>
            <person name="Venter J.C."/>
        </authorList>
    </citation>
    <scope>NUCLEOTIDE SEQUENCE [LARGE SCALE GENOMIC DNA]</scope>
    <source>
        <strain evidence="8 9">23-P</strain>
    </source>
</reference>
<dbReference type="AlphaFoldDB" id="A4C1A7"/>
<dbReference type="InterPro" id="IPR025662">
    <property type="entry name" value="Sigma_54_int_dom_ATP-bd_1"/>
</dbReference>
<keyword evidence="4 5" id="KW-0472">Membrane</keyword>
<dbReference type="eggNOG" id="COG2274">
    <property type="taxonomic scope" value="Bacteria"/>
</dbReference>
<name>A4C1A7_9FLAO</name>
<dbReference type="Gene3D" id="3.40.50.300">
    <property type="entry name" value="P-loop containing nucleotide triphosphate hydrolases"/>
    <property type="match status" value="1"/>
</dbReference>
<dbReference type="InterPro" id="IPR027417">
    <property type="entry name" value="P-loop_NTPase"/>
</dbReference>
<protein>
    <submittedName>
        <fullName evidence="8">HlyB/MsbA family ABC transporter</fullName>
    </submittedName>
</protein>
<dbReference type="Gene3D" id="1.20.1560.10">
    <property type="entry name" value="ABC transporter type 1, transmembrane domain"/>
    <property type="match status" value="1"/>
</dbReference>
<keyword evidence="3 5" id="KW-1133">Transmembrane helix</keyword>
<keyword evidence="9" id="KW-1185">Reference proteome</keyword>